<dbReference type="OrthoDB" id="4965001at2"/>
<accession>A0A0M2H5U2</accession>
<keyword evidence="1" id="KW-1133">Transmembrane helix</keyword>
<feature type="transmembrane region" description="Helical" evidence="1">
    <location>
        <begin position="83"/>
        <end position="103"/>
    </location>
</feature>
<keyword evidence="1" id="KW-0472">Membrane</keyword>
<sequence length="138" mass="15036">MIRLARTMWGRIKEPRFIRVLFLAGYIVTLTTGVVTLTDPPVTIEGALGPTLSVAWSLFWIIGGLAGAATVLQGWWEVERYAVAACMFGIGIYTIVLVTLHIASPGSRLTQLGMLAIAALLFVLRLALIRGHDFEPRG</sequence>
<dbReference type="Proteomes" id="UP000034098">
    <property type="component" value="Unassembled WGS sequence"/>
</dbReference>
<organism evidence="2 3">
    <name type="scientific">Microbacterium trichothecenolyticum</name>
    <name type="common">Aureobacterium trichothecenolyticum</name>
    <dbReference type="NCBI Taxonomy" id="69370"/>
    <lineage>
        <taxon>Bacteria</taxon>
        <taxon>Bacillati</taxon>
        <taxon>Actinomycetota</taxon>
        <taxon>Actinomycetes</taxon>
        <taxon>Micrococcales</taxon>
        <taxon>Microbacteriaceae</taxon>
        <taxon>Microbacterium</taxon>
    </lineage>
</organism>
<feature type="transmembrane region" description="Helical" evidence="1">
    <location>
        <begin position="58"/>
        <end position="76"/>
    </location>
</feature>
<evidence type="ECO:0000313" key="3">
    <source>
        <dbReference type="Proteomes" id="UP000034098"/>
    </source>
</evidence>
<name>A0A0M2H5U2_MICTR</name>
<dbReference type="AlphaFoldDB" id="A0A0M2H5U2"/>
<gene>
    <name evidence="2" type="ORF">RS82_04113</name>
</gene>
<reference evidence="2 3" key="1">
    <citation type="submission" date="2015-02" db="EMBL/GenBank/DDBJ databases">
        <title>Draft genome sequences of ten Microbacterium spp. with emphasis on heavy metal contaminated environments.</title>
        <authorList>
            <person name="Corretto E."/>
        </authorList>
    </citation>
    <scope>NUCLEOTIDE SEQUENCE [LARGE SCALE GENOMIC DNA]</scope>
    <source>
        <strain evidence="2 3">DSM 8608</strain>
    </source>
</reference>
<keyword evidence="1" id="KW-0812">Transmembrane</keyword>
<dbReference type="RefSeq" id="WP_045302826.1">
    <property type="nucleotide sequence ID" value="NZ_JYJA01000041.1"/>
</dbReference>
<evidence type="ECO:0000313" key="2">
    <source>
        <dbReference type="EMBL" id="KJL39900.1"/>
    </source>
</evidence>
<proteinExistence type="predicted"/>
<comment type="caution">
    <text evidence="2">The sequence shown here is derived from an EMBL/GenBank/DDBJ whole genome shotgun (WGS) entry which is preliminary data.</text>
</comment>
<dbReference type="EMBL" id="JYJA01000041">
    <property type="protein sequence ID" value="KJL39900.1"/>
    <property type="molecule type" value="Genomic_DNA"/>
</dbReference>
<dbReference type="PATRIC" id="fig|69370.6.peg.4170"/>
<keyword evidence="3" id="KW-1185">Reference proteome</keyword>
<feature type="transmembrane region" description="Helical" evidence="1">
    <location>
        <begin position="20"/>
        <end position="38"/>
    </location>
</feature>
<feature type="transmembrane region" description="Helical" evidence="1">
    <location>
        <begin position="109"/>
        <end position="128"/>
    </location>
</feature>
<evidence type="ECO:0000256" key="1">
    <source>
        <dbReference type="SAM" id="Phobius"/>
    </source>
</evidence>
<protein>
    <submittedName>
        <fullName evidence="2">Uncharacterized protein</fullName>
    </submittedName>
</protein>